<dbReference type="AlphaFoldDB" id="B5FEY2"/>
<gene>
    <name evidence="1" type="ordered locus">VFMJ11_1651</name>
</gene>
<evidence type="ECO:0000313" key="1">
    <source>
        <dbReference type="EMBL" id="ACH66994.1"/>
    </source>
</evidence>
<sequence length="39" mass="4774">MRKMMISITIWPIFYLDTQYDYNDVTKFCSYWGSIMVVL</sequence>
<organism evidence="1 2">
    <name type="scientific">Aliivibrio fischeri (strain MJ11)</name>
    <name type="common">Vibrio fischeri</name>
    <dbReference type="NCBI Taxonomy" id="388396"/>
    <lineage>
        <taxon>Bacteria</taxon>
        <taxon>Pseudomonadati</taxon>
        <taxon>Pseudomonadota</taxon>
        <taxon>Gammaproteobacteria</taxon>
        <taxon>Vibrionales</taxon>
        <taxon>Vibrionaceae</taxon>
        <taxon>Aliivibrio</taxon>
    </lineage>
</organism>
<reference evidence="2" key="1">
    <citation type="submission" date="2008-08" db="EMBL/GenBank/DDBJ databases">
        <title>Complete sequence of Vibrio fischeri strain MJ11.</title>
        <authorList>
            <person name="Mandel M.J."/>
            <person name="Stabb E.V."/>
            <person name="Ruby E.G."/>
            <person name="Ferriera S."/>
            <person name="Johnson J."/>
            <person name="Kravitz S."/>
            <person name="Beeson K."/>
            <person name="Sutton G."/>
            <person name="Rogers Y.-H."/>
            <person name="Friedman R."/>
            <person name="Frazier M."/>
            <person name="Venter J.C."/>
        </authorList>
    </citation>
    <scope>NUCLEOTIDE SEQUENCE [LARGE SCALE GENOMIC DNA]</scope>
    <source>
        <strain evidence="2">MJ11</strain>
    </source>
</reference>
<name>B5FEY2_ALIFM</name>
<evidence type="ECO:0000313" key="2">
    <source>
        <dbReference type="Proteomes" id="UP000001857"/>
    </source>
</evidence>
<accession>B5FEY2</accession>
<dbReference type="KEGG" id="vfm:VFMJ11_1651"/>
<reference evidence="1 2" key="2">
    <citation type="journal article" date="2009" name="Nature">
        <title>A single regulatory gene is sufficient to alter bacterial host range.</title>
        <authorList>
            <person name="Mandel M.J."/>
            <person name="Wollenberg M.S."/>
            <person name="Stabb E.V."/>
            <person name="Visick K.L."/>
            <person name="Ruby E.G."/>
        </authorList>
    </citation>
    <scope>NUCLEOTIDE SEQUENCE [LARGE SCALE GENOMIC DNA]</scope>
    <source>
        <strain evidence="1 2">MJ11</strain>
    </source>
</reference>
<dbReference type="HOGENOM" id="CLU_3318994_0_0_6"/>
<dbReference type="Proteomes" id="UP000001857">
    <property type="component" value="Chromosome I"/>
</dbReference>
<protein>
    <submittedName>
        <fullName evidence="1">Uncharacterized protein</fullName>
    </submittedName>
</protein>
<proteinExistence type="predicted"/>
<dbReference type="EMBL" id="CP001139">
    <property type="protein sequence ID" value="ACH66994.1"/>
    <property type="molecule type" value="Genomic_DNA"/>
</dbReference>